<evidence type="ECO:0000256" key="5">
    <source>
        <dbReference type="ARBA" id="ARBA00023002"/>
    </source>
</evidence>
<accession>A0A126R0B0</accession>
<dbReference type="Proteomes" id="UP000183442">
    <property type="component" value="Unassembled WGS sequence"/>
</dbReference>
<sequence>MATFKGFAMKKIGETGWVEKEVPECGPMDAIIKPTCVSPCTSDIHTVWEGAIGERTDMVLGHEAVGEVVEVGSLVKKFKPGDKVIVPAITPDWDDEASQRGFPSQTTEPLGGWKFSNFKDGVFGERFHVNMADANLTILPDGLSDEAAVMLVDMWSTGMMGSENADIPLGGSVLVIGIGAVGLSAIAGAKLLGAGRLFAAGTRPISVEVAKKYGATDIINYREGPIDEQVRELTGGEGVDSVIIAGGNLENTWKEAISSAKAGGTVSNVNYLSGADNVLIPRVEWGCGMSNISIHNGLCPGGAVRMERLADLALYGRQDPELLVTHKFKGLDKIEDALYLMKEKPKDLIKPVVMLDLD</sequence>
<feature type="domain" description="Alcohol dehydrogenase-like C-terminal" evidence="7">
    <location>
        <begin position="180"/>
        <end position="276"/>
    </location>
</feature>
<evidence type="ECO:0000259" key="8">
    <source>
        <dbReference type="Pfam" id="PF08240"/>
    </source>
</evidence>
<evidence type="ECO:0000259" key="7">
    <source>
        <dbReference type="Pfam" id="PF00107"/>
    </source>
</evidence>
<dbReference type="Proteomes" id="UP000066376">
    <property type="component" value="Chromosome"/>
</dbReference>
<dbReference type="GO" id="GO:0043168">
    <property type="term" value="F:anion binding"/>
    <property type="evidence" value="ECO:0007669"/>
    <property type="project" value="UniProtKB-ARBA"/>
</dbReference>
<dbReference type="PATRIC" id="fig|294671.3.peg.994"/>
<dbReference type="GO" id="GO:0016616">
    <property type="term" value="F:oxidoreductase activity, acting on the CH-OH group of donors, NAD or NADP as acceptor"/>
    <property type="evidence" value="ECO:0007669"/>
    <property type="project" value="UniProtKB-ARBA"/>
</dbReference>
<dbReference type="SUPFAM" id="SSF50129">
    <property type="entry name" value="GroES-like"/>
    <property type="match status" value="1"/>
</dbReference>
<dbReference type="STRING" id="294671.YLM1_0947"/>
<dbReference type="RefSeq" id="WP_067146809.1">
    <property type="nucleotide sequence ID" value="NZ_CP014265.1"/>
</dbReference>
<dbReference type="InterPro" id="IPR002328">
    <property type="entry name" value="ADH_Zn_CS"/>
</dbReference>
<reference evidence="12" key="3">
    <citation type="submission" date="2016-10" db="EMBL/GenBank/DDBJ databases">
        <authorList>
            <person name="Varghese N."/>
        </authorList>
    </citation>
    <scope>NUCLEOTIDE SEQUENCE [LARGE SCALE GENOMIC DNA]</scope>
    <source>
        <strain evidence="12">DSM 16632</strain>
    </source>
</reference>
<evidence type="ECO:0000313" key="9">
    <source>
        <dbReference type="EMBL" id="AMK15504.1"/>
    </source>
</evidence>
<dbReference type="InterPro" id="IPR036291">
    <property type="entry name" value="NAD(P)-bd_dom_sf"/>
</dbReference>
<dbReference type="InterPro" id="IPR013154">
    <property type="entry name" value="ADH-like_N"/>
</dbReference>
<dbReference type="PANTHER" id="PTHR42813:SF4">
    <property type="entry name" value="NADP-DEPENDENT ISOPROPANOL DEHYDROGENASE"/>
    <property type="match status" value="1"/>
</dbReference>
<dbReference type="OrthoDB" id="9358at2157"/>
<dbReference type="GeneID" id="28489246"/>
<dbReference type="GO" id="GO:0044281">
    <property type="term" value="P:small molecule metabolic process"/>
    <property type="evidence" value="ECO:0007669"/>
    <property type="project" value="UniProtKB-ARBA"/>
</dbReference>
<evidence type="ECO:0000313" key="10">
    <source>
        <dbReference type="EMBL" id="SFL37779.1"/>
    </source>
</evidence>
<dbReference type="PANTHER" id="PTHR42813">
    <property type="entry name" value="ZINC-TYPE ALCOHOL DEHYDROGENASE-LIKE"/>
    <property type="match status" value="1"/>
</dbReference>
<dbReference type="InterPro" id="IPR013149">
    <property type="entry name" value="ADH-like_C"/>
</dbReference>
<dbReference type="EMBL" id="CP014265">
    <property type="protein sequence ID" value="AMK15504.1"/>
    <property type="molecule type" value="Genomic_DNA"/>
</dbReference>
<feature type="domain" description="Alcohol dehydrogenase-like N-terminal" evidence="8">
    <location>
        <begin position="27"/>
        <end position="130"/>
    </location>
</feature>
<name>A0A126R0B0_METOL</name>
<evidence type="ECO:0000256" key="3">
    <source>
        <dbReference type="ARBA" id="ARBA00022723"/>
    </source>
</evidence>
<dbReference type="Pfam" id="PF00107">
    <property type="entry name" value="ADH_zinc_N"/>
    <property type="match status" value="1"/>
</dbReference>
<comment type="cofactor">
    <cofactor evidence="1 6">
        <name>Zn(2+)</name>
        <dbReference type="ChEBI" id="CHEBI:29105"/>
    </cofactor>
</comment>
<dbReference type="CDD" id="cd08285">
    <property type="entry name" value="NADP_ADH"/>
    <property type="match status" value="1"/>
</dbReference>
<dbReference type="Gene3D" id="3.90.180.10">
    <property type="entry name" value="Medium-chain alcohol dehydrogenases, catalytic domain"/>
    <property type="match status" value="1"/>
</dbReference>
<evidence type="ECO:0000256" key="6">
    <source>
        <dbReference type="RuleBase" id="RU361277"/>
    </source>
</evidence>
<proteinExistence type="inferred from homology"/>
<evidence type="ECO:0000313" key="12">
    <source>
        <dbReference type="Proteomes" id="UP000183442"/>
    </source>
</evidence>
<dbReference type="Gene3D" id="3.40.50.720">
    <property type="entry name" value="NAD(P)-binding Rossmann-like Domain"/>
    <property type="match status" value="1"/>
</dbReference>
<reference evidence="9 11" key="1">
    <citation type="journal article" date="2016" name="Genome Announc.">
        <title>Draft Genome Sequence of the Rumen Methanogen Methanobrevibacter olleyae YLM1.</title>
        <authorList>
            <person name="Kelly W.J."/>
            <person name="Li D."/>
            <person name="Lambie S.C."/>
            <person name="Cox F."/>
            <person name="Attwood G.T."/>
            <person name="Altermann E."/>
            <person name="Leahy S.C."/>
        </authorList>
    </citation>
    <scope>NUCLEOTIDE SEQUENCE [LARGE SCALE GENOMIC DNA]</scope>
    <source>
        <strain evidence="9 11">YLM1</strain>
    </source>
</reference>
<evidence type="ECO:0000313" key="11">
    <source>
        <dbReference type="Proteomes" id="UP000066376"/>
    </source>
</evidence>
<gene>
    <name evidence="10" type="ORF">SAMN02910297_00729</name>
    <name evidence="9" type="ORF">YLM1_0947</name>
</gene>
<protein>
    <submittedName>
        <fullName evidence="10">Alcohol dehydrogenase (NADP+)</fullName>
    </submittedName>
    <submittedName>
        <fullName evidence="9">NADP-dependent alcohol dehydrogenase Adh</fullName>
    </submittedName>
</protein>
<evidence type="ECO:0000256" key="4">
    <source>
        <dbReference type="ARBA" id="ARBA00022833"/>
    </source>
</evidence>
<reference evidence="11" key="2">
    <citation type="submission" date="2016-02" db="EMBL/GenBank/DDBJ databases">
        <title>The draft genome sequence of the rumen methanogen Methanobrevibacter olleyae YLM1.</title>
        <authorList>
            <consortium name="New Zealand Agricultural Greenhouse Gas Research Centre/Pastoral Greenhouse Gas Research Consortium"/>
            <person name="Kelly W.J."/>
            <person name="Li D."/>
            <person name="Lambie S.C."/>
            <person name="Attwood G.T."/>
            <person name="Altermann E."/>
            <person name="Leahy S.C."/>
        </authorList>
    </citation>
    <scope>NUCLEOTIDE SEQUENCE [LARGE SCALE GENOMIC DNA]</scope>
    <source>
        <strain evidence="11">YLM1</strain>
    </source>
</reference>
<keyword evidence="4 6" id="KW-0862">Zinc</keyword>
<reference evidence="10" key="4">
    <citation type="submission" date="2016-10" db="EMBL/GenBank/DDBJ databases">
        <authorList>
            <person name="de Groot N.N."/>
        </authorList>
    </citation>
    <scope>NUCLEOTIDE SEQUENCE [LARGE SCALE GENOMIC DNA]</scope>
    <source>
        <strain evidence="10">DSM 16632</strain>
    </source>
</reference>
<dbReference type="PROSITE" id="PS00059">
    <property type="entry name" value="ADH_ZINC"/>
    <property type="match status" value="1"/>
</dbReference>
<keyword evidence="11" id="KW-1185">Reference proteome</keyword>
<keyword evidence="3 6" id="KW-0479">Metal-binding</keyword>
<dbReference type="InterPro" id="IPR011032">
    <property type="entry name" value="GroES-like_sf"/>
</dbReference>
<comment type="similarity">
    <text evidence="2 6">Belongs to the zinc-containing alcohol dehydrogenase family.</text>
</comment>
<dbReference type="KEGG" id="mol:YLM1_0947"/>
<organism evidence="9 11">
    <name type="scientific">Methanobrevibacter olleyae</name>
    <dbReference type="NCBI Taxonomy" id="294671"/>
    <lineage>
        <taxon>Archaea</taxon>
        <taxon>Methanobacteriati</taxon>
        <taxon>Methanobacteriota</taxon>
        <taxon>Methanomada group</taxon>
        <taxon>Methanobacteria</taxon>
        <taxon>Methanobacteriales</taxon>
        <taxon>Methanobacteriaceae</taxon>
        <taxon>Methanobrevibacter</taxon>
    </lineage>
</organism>
<dbReference type="GO" id="GO:0030554">
    <property type="term" value="F:adenyl nucleotide binding"/>
    <property type="evidence" value="ECO:0007669"/>
    <property type="project" value="UniProtKB-ARBA"/>
</dbReference>
<dbReference type="Pfam" id="PF08240">
    <property type="entry name" value="ADH_N"/>
    <property type="match status" value="1"/>
</dbReference>
<dbReference type="SUPFAM" id="SSF51735">
    <property type="entry name" value="NAD(P)-binding Rossmann-fold domains"/>
    <property type="match status" value="1"/>
</dbReference>
<evidence type="ECO:0000256" key="1">
    <source>
        <dbReference type="ARBA" id="ARBA00001947"/>
    </source>
</evidence>
<dbReference type="EMBL" id="FOTL01000008">
    <property type="protein sequence ID" value="SFL37779.1"/>
    <property type="molecule type" value="Genomic_DNA"/>
</dbReference>
<keyword evidence="5" id="KW-0560">Oxidoreductase</keyword>
<evidence type="ECO:0000256" key="2">
    <source>
        <dbReference type="ARBA" id="ARBA00008072"/>
    </source>
</evidence>
<dbReference type="GO" id="GO:0008270">
    <property type="term" value="F:zinc ion binding"/>
    <property type="evidence" value="ECO:0007669"/>
    <property type="project" value="InterPro"/>
</dbReference>
<dbReference type="AlphaFoldDB" id="A0A126R0B0"/>